<sequence length="220" mass="23139">MDAYHDAVSRYHDSAPNTVTSHALHLLDFASGWQLLEGPQHVACSAWRPPAAFVVIDGDLHVDGNLIVATGRHDQGALIVLGNVQCRNVVTGHDHHLAISGDLVATEAVVACLGDSTTQVGGNVHADTVISGAGAWLTLASADAFQASRCDDYVMIGQTPSRPVTPTPLTDLVVDAVLDRGEWDAMDADDRDGEDIGDYVVLDESAALAVLAKGQGILRT</sequence>
<protein>
    <submittedName>
        <fullName evidence="1">Polymer-forming cytoskeletal protein</fullName>
    </submittedName>
</protein>
<dbReference type="OrthoDB" id="6057746at2"/>
<name>A0A1A9MBK9_9XANT</name>
<keyword evidence="4" id="KW-1185">Reference proteome</keyword>
<organism evidence="2 3">
    <name type="scientific">Xanthomonas floridensis</name>
    <dbReference type="NCBI Taxonomy" id="1843580"/>
    <lineage>
        <taxon>Bacteria</taxon>
        <taxon>Pseudomonadati</taxon>
        <taxon>Pseudomonadota</taxon>
        <taxon>Gammaproteobacteria</taxon>
        <taxon>Lysobacterales</taxon>
        <taxon>Lysobacteraceae</taxon>
        <taxon>Xanthomonas</taxon>
    </lineage>
</organism>
<evidence type="ECO:0000313" key="2">
    <source>
        <dbReference type="EMBL" id="OAG67904.1"/>
    </source>
</evidence>
<gene>
    <name evidence="2" type="ORF">A7D17_01675</name>
    <name evidence="1" type="ORF">VB146_01605</name>
</gene>
<dbReference type="RefSeq" id="WP_064508526.1">
    <property type="nucleotide sequence ID" value="NZ_JAYFSN010000035.1"/>
</dbReference>
<dbReference type="Proteomes" id="UP001303614">
    <property type="component" value="Unassembled WGS sequence"/>
</dbReference>
<dbReference type="Proteomes" id="UP000077659">
    <property type="component" value="Unassembled WGS sequence"/>
</dbReference>
<evidence type="ECO:0000313" key="3">
    <source>
        <dbReference type="Proteomes" id="UP000077659"/>
    </source>
</evidence>
<proteinExistence type="predicted"/>
<reference evidence="1 4" key="2">
    <citation type="submission" date="2023-12" db="EMBL/GenBank/DDBJ databases">
        <title>Genome sequencing of Xanthomonas floridensis.</title>
        <authorList>
            <person name="Greer S."/>
            <person name="Harrison J."/>
            <person name="Grant M."/>
            <person name="Vicente J."/>
            <person name="Studholme D."/>
        </authorList>
    </citation>
    <scope>NUCLEOTIDE SEQUENCE [LARGE SCALE GENOMIC DNA]</scope>
    <source>
        <strain evidence="1 4">WHRI 8848</strain>
    </source>
</reference>
<comment type="caution">
    <text evidence="2">The sequence shown here is derived from an EMBL/GenBank/DDBJ whole genome shotgun (WGS) entry which is preliminary data.</text>
</comment>
<dbReference type="EMBL" id="JAYFSO010000001">
    <property type="protein sequence ID" value="MEA5122582.1"/>
    <property type="molecule type" value="Genomic_DNA"/>
</dbReference>
<dbReference type="STRING" id="1843580.A7D17_01675"/>
<dbReference type="AlphaFoldDB" id="A0A1A9MBK9"/>
<accession>A0A1A9MBK9</accession>
<evidence type="ECO:0000313" key="4">
    <source>
        <dbReference type="Proteomes" id="UP001303614"/>
    </source>
</evidence>
<evidence type="ECO:0000313" key="1">
    <source>
        <dbReference type="EMBL" id="MEA5122582.1"/>
    </source>
</evidence>
<dbReference type="EMBL" id="LXNG01000012">
    <property type="protein sequence ID" value="OAG67904.1"/>
    <property type="molecule type" value="Genomic_DNA"/>
</dbReference>
<reference evidence="2 3" key="1">
    <citation type="submission" date="2016-05" db="EMBL/GenBank/DDBJ databases">
        <title>Pathogenic, phenotypic and molecular characterisation of Xanthomonas nasturtii sp. nov. and Xanthomonas floridensis sp. nov., new species of Xanthomonas associated with watercress production in Florida.</title>
        <authorList>
            <person name="Vicente J.G."/>
            <person name="Rothwell S."/>
            <person name="Holub E.B."/>
            <person name="Studholme D.J."/>
        </authorList>
    </citation>
    <scope>NUCLEOTIDE SEQUENCE [LARGE SCALE GENOMIC DNA]</scope>
    <source>
        <strain evidence="2 3">WHRI 8848</strain>
    </source>
</reference>